<dbReference type="AlphaFoldDB" id="A0A3M6VM39"/>
<comment type="similarity">
    <text evidence="1 2">Belongs to the peptidase S10 family.</text>
</comment>
<name>A0A3M6VM39_9STRA</name>
<keyword evidence="3" id="KW-0812">Transmembrane</keyword>
<keyword evidence="2" id="KW-0121">Carboxypeptidase</keyword>
<dbReference type="GO" id="GO:0006508">
    <property type="term" value="P:proteolysis"/>
    <property type="evidence" value="ECO:0007669"/>
    <property type="project" value="UniProtKB-KW"/>
</dbReference>
<dbReference type="InterPro" id="IPR029058">
    <property type="entry name" value="AB_hydrolase_fold"/>
</dbReference>
<keyword evidence="3" id="KW-0472">Membrane</keyword>
<feature type="transmembrane region" description="Helical" evidence="3">
    <location>
        <begin position="529"/>
        <end position="548"/>
    </location>
</feature>
<comment type="caution">
    <text evidence="4">The sequence shown here is derived from an EMBL/GenBank/DDBJ whole genome shotgun (WGS) entry which is preliminary data.</text>
</comment>
<dbReference type="VEuPathDB" id="FungiDB:DD237_000710"/>
<keyword evidence="6" id="KW-1185">Reference proteome</keyword>
<dbReference type="Pfam" id="PF00450">
    <property type="entry name" value="Peptidase_S10"/>
    <property type="match status" value="2"/>
</dbReference>
<evidence type="ECO:0000313" key="4">
    <source>
        <dbReference type="EMBL" id="RMX67789.1"/>
    </source>
</evidence>
<dbReference type="GO" id="GO:0004185">
    <property type="term" value="F:serine-type carboxypeptidase activity"/>
    <property type="evidence" value="ECO:0007669"/>
    <property type="project" value="UniProtKB-UniRule"/>
</dbReference>
<gene>
    <name evidence="5" type="ORF">DD237_000710</name>
    <name evidence="4" type="ORF">DD238_000449</name>
</gene>
<dbReference type="PRINTS" id="PR00724">
    <property type="entry name" value="CRBOXYPTASEC"/>
</dbReference>
<dbReference type="STRING" id="542832.A0A3M6VM39"/>
<feature type="transmembrane region" description="Helical" evidence="3">
    <location>
        <begin position="1047"/>
        <end position="1071"/>
    </location>
</feature>
<dbReference type="InterPro" id="IPR018202">
    <property type="entry name" value="Ser_caboxypep_ser_AS"/>
</dbReference>
<dbReference type="EMBL" id="QLLG01000157">
    <property type="protein sequence ID" value="RMX67789.1"/>
    <property type="molecule type" value="Genomic_DNA"/>
</dbReference>
<evidence type="ECO:0000256" key="3">
    <source>
        <dbReference type="SAM" id="Phobius"/>
    </source>
</evidence>
<evidence type="ECO:0000313" key="7">
    <source>
        <dbReference type="Proteomes" id="UP000286097"/>
    </source>
</evidence>
<dbReference type="EC" id="3.4.16.-" evidence="2"/>
<sequence length="1087" mass="121099">MKLAIQMITAAMLMSATGARKDDALVTHLPGLDFQKPLSFKHYAGHLELKEKEKLFYWYTESQSDPENDPIVLWLNGGPGCSSLGGLFTENGPFVVQDDLSVKVNRYSWNRKVNMVWLESPAGVGFSGDVKGPNYYNDDVIAAKTREFLSLFFSKFSELKNRDFYITGESYAGMYIPYLVDLMVEKPIEDVNLQGFAIGNPFTDNIIDGNAYIDYYYSHAMVSLEAYEEIKVRCGAHIGCLFDETPCPAECEVLLEQAEVEANADALDPYFIYGDKCLLDNTQAKALRKRAKPSVLVSPTHRGDIGACADSLTHAYLNQRSVQEAIHVTKPGGKYVTWKGCSDPVGDLYQSSPSSLPKYQNILNHDLKVLIYSGDADSVVNFVGTERWIGGQGLKLHIKEKWHAWFGPDKQLAGYEQMYNGLTFKTVKGAGHMVPAVRPLHGLNLFECFVYGQNACNKFLYPIDDNEIEAGLTVVDQNVDNTVNGNVISENKSQASLILIVACGLIVMLVAVAIQNIRQRGIYQRRCANGYQAVLSVTIAALGAMLFASPIISYDAHRVGDLPGLKQEDVPFNHYAGQLHLPTVTKEKMFYWYAQSRRSPESDPIVLWLNGGPGCASTEGFFTENGPFVAKRDGSVGLNPYGWNARANIIWVDSPSGVGFSQPQQAPVGYYNDDVVADRLRRFLLEFLAKYPELKSREFYVTGESYAGMYVPFLVERLVDDPVEGLNLKGFAIGNPLTDMEIDGNAYMYYYYTHGLISRGDYLTLLEYCDNDVAQCMFMDVNCTTRCEEAVLKAHEAADTDEFNHYYIYGDVCHMRNNQRSALHLHLLDNVGPKIQMYRGVVGPCASDFTEALLNKLDVQQAVHIEGELPMKWVDCQSYISRNYIRTVSSLDKYRKLLGNGLKVLIYSGDADSVVNFIGTQRWITEDDGLALKPASPWRAWLGPDNQIAGYHQQFELGLTFKTVKGAGHMVPAVRPLHGLHLFDCFLYGDDNCTVMSYPAGLFEREAAGNVFDTKAPGPPQEDVYHDAVFAKQTRATILQASAPNGIVSSATVSLFVCCAVLLLAATVYASRHRHQNGQNRQQYQPI</sequence>
<dbReference type="PANTHER" id="PTHR11802:SF201">
    <property type="entry name" value="CARBOXYPEPTIDASE"/>
    <property type="match status" value="1"/>
</dbReference>
<keyword evidence="2" id="KW-0378">Hydrolase</keyword>
<accession>A0A3M6VM39</accession>
<dbReference type="PANTHER" id="PTHR11802">
    <property type="entry name" value="SERINE PROTEASE FAMILY S10 SERINE CARBOXYPEPTIDASE"/>
    <property type="match status" value="1"/>
</dbReference>
<dbReference type="PROSITE" id="PS00131">
    <property type="entry name" value="CARBOXYPEPT_SER_SER"/>
    <property type="match status" value="2"/>
</dbReference>
<dbReference type="SUPFAM" id="SSF53474">
    <property type="entry name" value="alpha/beta-Hydrolases"/>
    <property type="match status" value="2"/>
</dbReference>
<feature type="signal peptide" evidence="2">
    <location>
        <begin position="1"/>
        <end position="19"/>
    </location>
</feature>
<keyword evidence="3" id="KW-1133">Transmembrane helix</keyword>
<dbReference type="Gene3D" id="3.40.50.1820">
    <property type="entry name" value="alpha/beta hydrolase"/>
    <property type="match status" value="2"/>
</dbReference>
<dbReference type="FunFam" id="3.40.50.1820:FF:000055">
    <property type="entry name" value="Carboxypeptidase"/>
    <property type="match status" value="2"/>
</dbReference>
<evidence type="ECO:0000313" key="6">
    <source>
        <dbReference type="Proteomes" id="UP000282087"/>
    </source>
</evidence>
<evidence type="ECO:0000256" key="1">
    <source>
        <dbReference type="ARBA" id="ARBA00009431"/>
    </source>
</evidence>
<feature type="transmembrane region" description="Helical" evidence="3">
    <location>
        <begin position="497"/>
        <end position="517"/>
    </location>
</feature>
<keyword evidence="2" id="KW-0645">Protease</keyword>
<dbReference type="Proteomes" id="UP000282087">
    <property type="component" value="Unassembled WGS sequence"/>
</dbReference>
<evidence type="ECO:0000256" key="2">
    <source>
        <dbReference type="RuleBase" id="RU361156"/>
    </source>
</evidence>
<keyword evidence="2" id="KW-0732">Signal</keyword>
<dbReference type="Proteomes" id="UP000286097">
    <property type="component" value="Unassembled WGS sequence"/>
</dbReference>
<feature type="chain" id="PRO_5033878464" description="Carboxypeptidase" evidence="2">
    <location>
        <begin position="20"/>
        <end position="1087"/>
    </location>
</feature>
<reference evidence="6 7" key="1">
    <citation type="submission" date="2018-06" db="EMBL/GenBank/DDBJ databases">
        <title>Comparative genomics of downy mildews reveals potential adaptations to biotrophy.</title>
        <authorList>
            <person name="Fletcher K."/>
            <person name="Klosterman S.J."/>
            <person name="Derevnina L."/>
            <person name="Martin F."/>
            <person name="Koike S."/>
            <person name="Reyes Chin-Wo S."/>
            <person name="Mou B."/>
            <person name="Michelmore R."/>
        </authorList>
    </citation>
    <scope>NUCLEOTIDE SEQUENCE [LARGE SCALE GENOMIC DNA]</scope>
    <source>
        <strain evidence="5 7">R13</strain>
        <strain evidence="4 6">R14</strain>
    </source>
</reference>
<organism evidence="4 6">
    <name type="scientific">Peronospora effusa</name>
    <dbReference type="NCBI Taxonomy" id="542832"/>
    <lineage>
        <taxon>Eukaryota</taxon>
        <taxon>Sar</taxon>
        <taxon>Stramenopiles</taxon>
        <taxon>Oomycota</taxon>
        <taxon>Peronosporomycetes</taxon>
        <taxon>Peronosporales</taxon>
        <taxon>Peronosporaceae</taxon>
        <taxon>Peronospora</taxon>
    </lineage>
</organism>
<proteinExistence type="inferred from homology"/>
<protein>
    <recommendedName>
        <fullName evidence="2">Carboxypeptidase</fullName>
        <ecNumber evidence="2">3.4.16.-</ecNumber>
    </recommendedName>
</protein>
<dbReference type="EMBL" id="QKXF01000091">
    <property type="protein sequence ID" value="RQM17666.1"/>
    <property type="molecule type" value="Genomic_DNA"/>
</dbReference>
<evidence type="ECO:0000313" key="5">
    <source>
        <dbReference type="EMBL" id="RQM17666.1"/>
    </source>
</evidence>
<dbReference type="InterPro" id="IPR001563">
    <property type="entry name" value="Peptidase_S10"/>
</dbReference>